<evidence type="ECO:0000313" key="11">
    <source>
        <dbReference type="EMBL" id="PRY29644.1"/>
    </source>
</evidence>
<keyword evidence="2" id="KW-0813">Transport</keyword>
<dbReference type="GO" id="GO:1900753">
    <property type="term" value="P:doxorubicin transport"/>
    <property type="evidence" value="ECO:0007669"/>
    <property type="project" value="InterPro"/>
</dbReference>
<keyword evidence="6" id="KW-1278">Translocase</keyword>
<name>A0A2T0S8A8_9ACTN</name>
<evidence type="ECO:0000256" key="5">
    <source>
        <dbReference type="ARBA" id="ARBA00022840"/>
    </source>
</evidence>
<evidence type="ECO:0000256" key="9">
    <source>
        <dbReference type="ARBA" id="ARBA00049985"/>
    </source>
</evidence>
<comment type="similarity">
    <text evidence="9">Belongs to the ABC transporter superfamily. Drug exporter-1 (DrugE1) (TC 3.A.1.105) family.</text>
</comment>
<reference evidence="11 12" key="1">
    <citation type="submission" date="2018-03" db="EMBL/GenBank/DDBJ databases">
        <title>Genomic Encyclopedia of Archaeal and Bacterial Type Strains, Phase II (KMG-II): from individual species to whole genera.</title>
        <authorList>
            <person name="Goeker M."/>
        </authorList>
    </citation>
    <scope>NUCLEOTIDE SEQUENCE [LARGE SCALE GENOMIC DNA]</scope>
    <source>
        <strain evidence="11 12">DSM 45348</strain>
    </source>
</reference>
<dbReference type="PANTHER" id="PTHR42711">
    <property type="entry name" value="ABC TRANSPORTER ATP-BINDING PROTEIN"/>
    <property type="match status" value="1"/>
</dbReference>
<keyword evidence="12" id="KW-1185">Reference proteome</keyword>
<keyword evidence="3" id="KW-1003">Cell membrane</keyword>
<dbReference type="SMART" id="SM00382">
    <property type="entry name" value="AAA"/>
    <property type="match status" value="1"/>
</dbReference>
<dbReference type="Proteomes" id="UP000239209">
    <property type="component" value="Unassembled WGS sequence"/>
</dbReference>
<accession>A0A2T0S8A8</accession>
<evidence type="ECO:0000256" key="4">
    <source>
        <dbReference type="ARBA" id="ARBA00022741"/>
    </source>
</evidence>
<proteinExistence type="inferred from homology"/>
<dbReference type="SUPFAM" id="SSF52540">
    <property type="entry name" value="P-loop containing nucleoside triphosphate hydrolases"/>
    <property type="match status" value="1"/>
</dbReference>
<dbReference type="GO" id="GO:0005886">
    <property type="term" value="C:plasma membrane"/>
    <property type="evidence" value="ECO:0007669"/>
    <property type="project" value="UniProtKB-SubCell"/>
</dbReference>
<evidence type="ECO:0000256" key="3">
    <source>
        <dbReference type="ARBA" id="ARBA00022475"/>
    </source>
</evidence>
<protein>
    <submittedName>
        <fullName evidence="11">Oleandomycin transport system ATP-binding protein</fullName>
    </submittedName>
</protein>
<dbReference type="GO" id="GO:0005524">
    <property type="term" value="F:ATP binding"/>
    <property type="evidence" value="ECO:0007669"/>
    <property type="project" value="UniProtKB-KW"/>
</dbReference>
<dbReference type="InterPro" id="IPR003593">
    <property type="entry name" value="AAA+_ATPase"/>
</dbReference>
<feature type="domain" description="ABC transporter" evidence="10">
    <location>
        <begin position="6"/>
        <end position="236"/>
    </location>
</feature>
<dbReference type="InterPro" id="IPR050763">
    <property type="entry name" value="ABC_transporter_ATP-binding"/>
</dbReference>
<dbReference type="GO" id="GO:0046677">
    <property type="term" value="P:response to antibiotic"/>
    <property type="evidence" value="ECO:0007669"/>
    <property type="project" value="UniProtKB-KW"/>
</dbReference>
<dbReference type="GO" id="GO:0016887">
    <property type="term" value="F:ATP hydrolysis activity"/>
    <property type="evidence" value="ECO:0007669"/>
    <property type="project" value="InterPro"/>
</dbReference>
<dbReference type="InterPro" id="IPR005894">
    <property type="entry name" value="DrrA"/>
</dbReference>
<evidence type="ECO:0000256" key="2">
    <source>
        <dbReference type="ARBA" id="ARBA00022448"/>
    </source>
</evidence>
<dbReference type="InterPro" id="IPR017871">
    <property type="entry name" value="ABC_transporter-like_CS"/>
</dbReference>
<dbReference type="Pfam" id="PF00005">
    <property type="entry name" value="ABC_tran"/>
    <property type="match status" value="1"/>
</dbReference>
<dbReference type="PROSITE" id="PS50893">
    <property type="entry name" value="ABC_TRANSPORTER_2"/>
    <property type="match status" value="1"/>
</dbReference>
<dbReference type="GO" id="GO:0043215">
    <property type="term" value="P:daunorubicin transport"/>
    <property type="evidence" value="ECO:0007669"/>
    <property type="project" value="InterPro"/>
</dbReference>
<dbReference type="EMBL" id="PVZG01000006">
    <property type="protein sequence ID" value="PRY29644.1"/>
    <property type="molecule type" value="Genomic_DNA"/>
</dbReference>
<evidence type="ECO:0000256" key="7">
    <source>
        <dbReference type="ARBA" id="ARBA00023136"/>
    </source>
</evidence>
<organism evidence="11 12">
    <name type="scientific">Pseudosporangium ferrugineum</name>
    <dbReference type="NCBI Taxonomy" id="439699"/>
    <lineage>
        <taxon>Bacteria</taxon>
        <taxon>Bacillati</taxon>
        <taxon>Actinomycetota</taxon>
        <taxon>Actinomycetes</taxon>
        <taxon>Micromonosporales</taxon>
        <taxon>Micromonosporaceae</taxon>
        <taxon>Pseudosporangium</taxon>
    </lineage>
</organism>
<dbReference type="AlphaFoldDB" id="A0A2T0S8A8"/>
<keyword evidence="8" id="KW-0046">Antibiotic resistance</keyword>
<dbReference type="InterPro" id="IPR027417">
    <property type="entry name" value="P-loop_NTPase"/>
</dbReference>
<dbReference type="NCBIfam" id="TIGR01188">
    <property type="entry name" value="drrA"/>
    <property type="match status" value="1"/>
</dbReference>
<evidence type="ECO:0000256" key="6">
    <source>
        <dbReference type="ARBA" id="ARBA00022967"/>
    </source>
</evidence>
<comment type="subcellular location">
    <subcellularLocation>
        <location evidence="1">Cell membrane</location>
        <topology evidence="1">Peripheral membrane protein</topology>
        <orientation evidence="1">Cytoplasmic side</orientation>
    </subcellularLocation>
</comment>
<dbReference type="FunFam" id="3.40.50.300:FF:000589">
    <property type="entry name" value="ABC transporter, ATP-binding subunit"/>
    <property type="match status" value="1"/>
</dbReference>
<gene>
    <name evidence="11" type="ORF">CLV70_106366</name>
</gene>
<sequence length="320" mass="33520">MTELVIEAEGLVKRFGSTTALRGVDLAVRRGTVLGVLGPNGAGKTTAVRILSTLLVPDAGHARISGFDVVRQAERVRQAIGLTGQYASVDEDLTGRQNLELFGTLLDLGRAGSRARAVELLEWFGLTDAADRPAKTYSGGMRRRLDLAASLVGSPDVIFLDEPTTGLDPAKREDMWEVVRTLVAQGATVLLTTQYLEEADALADEITVIDQGRVIAHDTPEGLKRIVGGQTLEVRPDDPADLGRAAAILSGVSSGAAADEIRKGVLAVPVAGDAALTEVVARLAGAGIAVTELSLHLPSLDEVFFTLTGAPTIEKEGVAA</sequence>
<comment type="caution">
    <text evidence="11">The sequence shown here is derived from an EMBL/GenBank/DDBJ whole genome shotgun (WGS) entry which is preliminary data.</text>
</comment>
<dbReference type="InterPro" id="IPR003439">
    <property type="entry name" value="ABC_transporter-like_ATP-bd"/>
</dbReference>
<dbReference type="RefSeq" id="WP_106127257.1">
    <property type="nucleotide sequence ID" value="NZ_PVZG01000006.1"/>
</dbReference>
<evidence type="ECO:0000259" key="10">
    <source>
        <dbReference type="PROSITE" id="PS50893"/>
    </source>
</evidence>
<evidence type="ECO:0000256" key="8">
    <source>
        <dbReference type="ARBA" id="ARBA00023251"/>
    </source>
</evidence>
<keyword evidence="5 11" id="KW-0067">ATP-binding</keyword>
<dbReference type="PROSITE" id="PS00211">
    <property type="entry name" value="ABC_TRANSPORTER_1"/>
    <property type="match status" value="1"/>
</dbReference>
<dbReference type="PANTHER" id="PTHR42711:SF19">
    <property type="entry name" value="DOXORUBICIN RESISTANCE ATP-BINDING PROTEIN DRRA"/>
    <property type="match status" value="1"/>
</dbReference>
<keyword evidence="4" id="KW-0547">Nucleotide-binding</keyword>
<dbReference type="OrthoDB" id="9804819at2"/>
<evidence type="ECO:0000256" key="1">
    <source>
        <dbReference type="ARBA" id="ARBA00004413"/>
    </source>
</evidence>
<evidence type="ECO:0000313" key="12">
    <source>
        <dbReference type="Proteomes" id="UP000239209"/>
    </source>
</evidence>
<dbReference type="Gene3D" id="3.40.50.300">
    <property type="entry name" value="P-loop containing nucleotide triphosphate hydrolases"/>
    <property type="match status" value="1"/>
</dbReference>
<keyword evidence="7" id="KW-0472">Membrane</keyword>